<evidence type="ECO:0000256" key="3">
    <source>
        <dbReference type="ARBA" id="ARBA00007970"/>
    </source>
</evidence>
<evidence type="ECO:0000259" key="12">
    <source>
        <dbReference type="Pfam" id="PF00155"/>
    </source>
</evidence>
<dbReference type="NCBIfam" id="TIGR01141">
    <property type="entry name" value="hisC"/>
    <property type="match status" value="1"/>
</dbReference>
<dbReference type="GO" id="GO:0030170">
    <property type="term" value="F:pyridoxal phosphate binding"/>
    <property type="evidence" value="ECO:0007669"/>
    <property type="project" value="InterPro"/>
</dbReference>
<dbReference type="GO" id="GO:0004400">
    <property type="term" value="F:histidinol-phosphate transaminase activity"/>
    <property type="evidence" value="ECO:0007669"/>
    <property type="project" value="UniProtKB-EC"/>
</dbReference>
<dbReference type="GO" id="GO:0000105">
    <property type="term" value="P:L-histidine biosynthetic process"/>
    <property type="evidence" value="ECO:0007669"/>
    <property type="project" value="UniProtKB-KW"/>
</dbReference>
<keyword evidence="9" id="KW-0663">Pyridoxal phosphate</keyword>
<dbReference type="EMBL" id="AQRA01000007">
    <property type="protein sequence ID" value="EZH72920.1"/>
    <property type="molecule type" value="Genomic_DNA"/>
</dbReference>
<dbReference type="eggNOG" id="COG0079">
    <property type="taxonomic scope" value="Bacteria"/>
</dbReference>
<keyword evidence="8" id="KW-0808">Transferase</keyword>
<comment type="catalytic activity">
    <reaction evidence="11">
        <text>L-histidinol phosphate + 2-oxoglutarate = 3-(imidazol-4-yl)-2-oxopropyl phosphate + L-glutamate</text>
        <dbReference type="Rhea" id="RHEA:23744"/>
        <dbReference type="ChEBI" id="CHEBI:16810"/>
        <dbReference type="ChEBI" id="CHEBI:29985"/>
        <dbReference type="ChEBI" id="CHEBI:57766"/>
        <dbReference type="ChEBI" id="CHEBI:57980"/>
        <dbReference type="EC" id="2.6.1.9"/>
    </reaction>
</comment>
<dbReference type="SUPFAM" id="SSF53383">
    <property type="entry name" value="PLP-dependent transferases"/>
    <property type="match status" value="1"/>
</dbReference>
<evidence type="ECO:0000313" key="13">
    <source>
        <dbReference type="EMBL" id="EZH72920.1"/>
    </source>
</evidence>
<reference evidence="13 14" key="1">
    <citation type="submission" date="2014-04" db="EMBL/GenBank/DDBJ databases">
        <title>Aquimarina sp. 22II-S11-z7 Genome Sequencing.</title>
        <authorList>
            <person name="Lai Q."/>
        </authorList>
    </citation>
    <scope>NUCLEOTIDE SEQUENCE [LARGE SCALE GENOMIC DNA]</scope>
    <source>
        <strain evidence="13 14">22II-S11-z7</strain>
    </source>
</reference>
<evidence type="ECO:0000256" key="8">
    <source>
        <dbReference type="ARBA" id="ARBA00022679"/>
    </source>
</evidence>
<gene>
    <name evidence="13" type="ORF">ATO12_22590</name>
</gene>
<dbReference type="Pfam" id="PF00155">
    <property type="entry name" value="Aminotran_1_2"/>
    <property type="match status" value="1"/>
</dbReference>
<dbReference type="Gene3D" id="3.90.1150.10">
    <property type="entry name" value="Aspartate Aminotransferase, domain 1"/>
    <property type="match status" value="1"/>
</dbReference>
<evidence type="ECO:0000256" key="4">
    <source>
        <dbReference type="ARBA" id="ARBA00011738"/>
    </source>
</evidence>
<evidence type="ECO:0000256" key="11">
    <source>
        <dbReference type="ARBA" id="ARBA00047481"/>
    </source>
</evidence>
<evidence type="ECO:0000256" key="2">
    <source>
        <dbReference type="ARBA" id="ARBA00005011"/>
    </source>
</evidence>
<keyword evidence="6" id="KW-0032">Aminotransferase</keyword>
<dbReference type="PANTHER" id="PTHR43643">
    <property type="entry name" value="HISTIDINOL-PHOSPHATE AMINOTRANSFERASE 2"/>
    <property type="match status" value="1"/>
</dbReference>
<evidence type="ECO:0000256" key="5">
    <source>
        <dbReference type="ARBA" id="ARBA00012748"/>
    </source>
</evidence>
<dbReference type="InterPro" id="IPR004839">
    <property type="entry name" value="Aminotransferase_I/II_large"/>
</dbReference>
<keyword evidence="14" id="KW-1185">Reference proteome</keyword>
<dbReference type="InterPro" id="IPR015422">
    <property type="entry name" value="PyrdxlP-dep_Trfase_small"/>
</dbReference>
<dbReference type="InterPro" id="IPR015424">
    <property type="entry name" value="PyrdxlP-dep_Trfase"/>
</dbReference>
<dbReference type="STRING" id="1317122.ATO12_22590"/>
<evidence type="ECO:0000256" key="7">
    <source>
        <dbReference type="ARBA" id="ARBA00022605"/>
    </source>
</evidence>
<dbReference type="AlphaFoldDB" id="A0A023BSF4"/>
<dbReference type="CDD" id="cd00609">
    <property type="entry name" value="AAT_like"/>
    <property type="match status" value="1"/>
</dbReference>
<dbReference type="InterPro" id="IPR050106">
    <property type="entry name" value="HistidinolP_aminotransfase"/>
</dbReference>
<evidence type="ECO:0000256" key="10">
    <source>
        <dbReference type="ARBA" id="ARBA00023102"/>
    </source>
</evidence>
<evidence type="ECO:0000313" key="14">
    <source>
        <dbReference type="Proteomes" id="UP000023541"/>
    </source>
</evidence>
<dbReference type="EC" id="2.6.1.9" evidence="5"/>
<dbReference type="PROSITE" id="PS00105">
    <property type="entry name" value="AA_TRANSFER_CLASS_1"/>
    <property type="match status" value="1"/>
</dbReference>
<dbReference type="OrthoDB" id="9813612at2"/>
<evidence type="ECO:0000256" key="1">
    <source>
        <dbReference type="ARBA" id="ARBA00001933"/>
    </source>
</evidence>
<accession>A0A023BSF4</accession>
<dbReference type="InterPro" id="IPR005861">
    <property type="entry name" value="HisP_aminotrans"/>
</dbReference>
<name>A0A023BSF4_9FLAO</name>
<keyword evidence="10" id="KW-0368">Histidine biosynthesis</keyword>
<comment type="similarity">
    <text evidence="3">Belongs to the class-II pyridoxal-phosphate-dependent aminotransferase family. Histidinol-phosphate aminotransferase subfamily.</text>
</comment>
<comment type="caution">
    <text evidence="13">The sequence shown here is derived from an EMBL/GenBank/DDBJ whole genome shotgun (WGS) entry which is preliminary data.</text>
</comment>
<comment type="cofactor">
    <cofactor evidence="1">
        <name>pyridoxal 5'-phosphate</name>
        <dbReference type="ChEBI" id="CHEBI:597326"/>
    </cofactor>
</comment>
<dbReference type="Proteomes" id="UP000023541">
    <property type="component" value="Unassembled WGS sequence"/>
</dbReference>
<dbReference type="Gene3D" id="3.40.640.10">
    <property type="entry name" value="Type I PLP-dependent aspartate aminotransferase-like (Major domain)"/>
    <property type="match status" value="1"/>
</dbReference>
<evidence type="ECO:0000256" key="6">
    <source>
        <dbReference type="ARBA" id="ARBA00022576"/>
    </source>
</evidence>
<keyword evidence="7" id="KW-0028">Amino-acid biosynthesis</keyword>
<dbReference type="InterPro" id="IPR015421">
    <property type="entry name" value="PyrdxlP-dep_Trfase_major"/>
</dbReference>
<proteinExistence type="inferred from homology"/>
<evidence type="ECO:0000256" key="9">
    <source>
        <dbReference type="ARBA" id="ARBA00022898"/>
    </source>
</evidence>
<sequence>MMYKKHILETIPYKVGATKAESKNKSEDQKIYKLSSNENFLGPSPKALEAIQESLNELSEYHHRDDSVLKKALAEHYDNGIKADQYITANSGVEIIDIICRGFLDTDSEVIVSSPTFKAYGNFATIENATVIDVPLKIPDFGLNVEGIIDAINENTRLIFLTTPNNPTGTVIPKKDVDYLLDNIPDTVIVVYDEVYFHFVEDPQFCNAAYYIKKNKNIIAIHSFSKAYGLAGMRIGYAFSTPKIASYLQKISRPFMINVLSTAAAVGALTDNEHIENTQKLISEQKKWMYVQFEKLGITYWKSEANFILFKSPIAEEKITSAFLKAGIMVRPCSKFGVKDHIRVTVATPNVNANFFEVLKALLSI</sequence>
<organism evidence="13 14">
    <name type="scientific">Aquimarina atlantica</name>
    <dbReference type="NCBI Taxonomy" id="1317122"/>
    <lineage>
        <taxon>Bacteria</taxon>
        <taxon>Pseudomonadati</taxon>
        <taxon>Bacteroidota</taxon>
        <taxon>Flavobacteriia</taxon>
        <taxon>Flavobacteriales</taxon>
        <taxon>Flavobacteriaceae</taxon>
        <taxon>Aquimarina</taxon>
    </lineage>
</organism>
<comment type="pathway">
    <text evidence="2">Amino-acid biosynthesis; L-histidine biosynthesis; L-histidine from 5-phospho-alpha-D-ribose 1-diphosphate: step 7/9.</text>
</comment>
<feature type="domain" description="Aminotransferase class I/classII large" evidence="12">
    <location>
        <begin position="30"/>
        <end position="350"/>
    </location>
</feature>
<dbReference type="InterPro" id="IPR004838">
    <property type="entry name" value="NHTrfase_class1_PyrdxlP-BS"/>
</dbReference>
<protein>
    <recommendedName>
        <fullName evidence="5">histidinol-phosphate transaminase</fullName>
        <ecNumber evidence="5">2.6.1.9</ecNumber>
    </recommendedName>
</protein>
<comment type="subunit">
    <text evidence="4">Homodimer.</text>
</comment>
<dbReference type="PANTHER" id="PTHR43643:SF6">
    <property type="entry name" value="HISTIDINOL-PHOSPHATE AMINOTRANSFERASE"/>
    <property type="match status" value="1"/>
</dbReference>